<evidence type="ECO:0000313" key="2">
    <source>
        <dbReference type="Proteomes" id="UP001386955"/>
    </source>
</evidence>
<dbReference type="AlphaFoldDB" id="A0AAN9XIN3"/>
<reference evidence="1 2" key="1">
    <citation type="submission" date="2024-01" db="EMBL/GenBank/DDBJ databases">
        <title>The genomes of 5 underutilized Papilionoideae crops provide insights into root nodulation and disease resistanc.</title>
        <authorList>
            <person name="Jiang F."/>
        </authorList>
    </citation>
    <scope>NUCLEOTIDE SEQUENCE [LARGE SCALE GENOMIC DNA]</scope>
    <source>
        <strain evidence="1">DUOXIRENSHENG_FW03</strain>
        <tissue evidence="1">Leaves</tissue>
    </source>
</reference>
<keyword evidence="2" id="KW-1185">Reference proteome</keyword>
<dbReference type="Proteomes" id="UP001386955">
    <property type="component" value="Unassembled WGS sequence"/>
</dbReference>
<organism evidence="1 2">
    <name type="scientific">Psophocarpus tetragonolobus</name>
    <name type="common">Winged bean</name>
    <name type="synonym">Dolichos tetragonolobus</name>
    <dbReference type="NCBI Taxonomy" id="3891"/>
    <lineage>
        <taxon>Eukaryota</taxon>
        <taxon>Viridiplantae</taxon>
        <taxon>Streptophyta</taxon>
        <taxon>Embryophyta</taxon>
        <taxon>Tracheophyta</taxon>
        <taxon>Spermatophyta</taxon>
        <taxon>Magnoliopsida</taxon>
        <taxon>eudicotyledons</taxon>
        <taxon>Gunneridae</taxon>
        <taxon>Pentapetalae</taxon>
        <taxon>rosids</taxon>
        <taxon>fabids</taxon>
        <taxon>Fabales</taxon>
        <taxon>Fabaceae</taxon>
        <taxon>Papilionoideae</taxon>
        <taxon>50 kb inversion clade</taxon>
        <taxon>NPAAA clade</taxon>
        <taxon>indigoferoid/millettioid clade</taxon>
        <taxon>Phaseoleae</taxon>
        <taxon>Psophocarpus</taxon>
    </lineage>
</organism>
<name>A0AAN9XIN3_PSOTE</name>
<accession>A0AAN9XIN3</accession>
<comment type="caution">
    <text evidence="1">The sequence shown here is derived from an EMBL/GenBank/DDBJ whole genome shotgun (WGS) entry which is preliminary data.</text>
</comment>
<proteinExistence type="predicted"/>
<evidence type="ECO:0000313" key="1">
    <source>
        <dbReference type="EMBL" id="KAK7393534.1"/>
    </source>
</evidence>
<sequence length="89" mass="10528">MACGHGRDQLTRSQYSLRMLTHAMAKTEGEGKNIKWRQFWEMYNMVYIERCPVNYLEADPVVEFGDCSVVLLSHCWHHSTILWSLMPRH</sequence>
<dbReference type="EMBL" id="JAYMYS010000005">
    <property type="protein sequence ID" value="KAK7393534.1"/>
    <property type="molecule type" value="Genomic_DNA"/>
</dbReference>
<protein>
    <submittedName>
        <fullName evidence="1">Uncharacterized protein</fullName>
    </submittedName>
</protein>
<gene>
    <name evidence="1" type="ORF">VNO78_22092</name>
</gene>